<dbReference type="STRING" id="35756.GCA_001044155_00242"/>
<evidence type="ECO:0000313" key="5">
    <source>
        <dbReference type="Proteomes" id="UP000254467"/>
    </source>
</evidence>
<evidence type="ECO:0000256" key="2">
    <source>
        <dbReference type="SAM" id="SignalP"/>
    </source>
</evidence>
<evidence type="ECO:0000313" key="4">
    <source>
        <dbReference type="EMBL" id="STC70020.1"/>
    </source>
</evidence>
<accession>A0A376CNL1</accession>
<dbReference type="CDD" id="cd08490">
    <property type="entry name" value="PBP2_NikA_DppA_OppA_like_3"/>
    <property type="match status" value="1"/>
</dbReference>
<evidence type="ECO:0000259" key="3">
    <source>
        <dbReference type="Pfam" id="PF00496"/>
    </source>
</evidence>
<dbReference type="SUPFAM" id="SSF53850">
    <property type="entry name" value="Periplasmic binding protein-like II"/>
    <property type="match status" value="1"/>
</dbReference>
<feature type="domain" description="Solute-binding protein family 5" evidence="3">
    <location>
        <begin position="75"/>
        <end position="422"/>
    </location>
</feature>
<dbReference type="InterPro" id="IPR039424">
    <property type="entry name" value="SBP_5"/>
</dbReference>
<keyword evidence="2" id="KW-0732">Signal</keyword>
<dbReference type="GO" id="GO:0015833">
    <property type="term" value="P:peptide transport"/>
    <property type="evidence" value="ECO:0007669"/>
    <property type="project" value="TreeGrafter"/>
</dbReference>
<dbReference type="Proteomes" id="UP000254467">
    <property type="component" value="Unassembled WGS sequence"/>
</dbReference>
<dbReference type="Gene3D" id="3.10.105.10">
    <property type="entry name" value="Dipeptide-binding Protein, Domain 3"/>
    <property type="match status" value="1"/>
</dbReference>
<dbReference type="GO" id="GO:0043190">
    <property type="term" value="C:ATP-binding cassette (ABC) transporter complex"/>
    <property type="evidence" value="ECO:0007669"/>
    <property type="project" value="InterPro"/>
</dbReference>
<dbReference type="Pfam" id="PF00496">
    <property type="entry name" value="SBP_bac_5"/>
    <property type="match status" value="1"/>
</dbReference>
<organism evidence="4 5">
    <name type="scientific">Corynebacterium pilosum</name>
    <dbReference type="NCBI Taxonomy" id="35756"/>
    <lineage>
        <taxon>Bacteria</taxon>
        <taxon>Bacillati</taxon>
        <taxon>Actinomycetota</taxon>
        <taxon>Actinomycetes</taxon>
        <taxon>Mycobacteriales</taxon>
        <taxon>Corynebacteriaceae</taxon>
        <taxon>Corynebacterium</taxon>
    </lineage>
</organism>
<name>A0A376CNL1_9CORY</name>
<sequence>MLRKLGSVLVLSSVLFASGCFSTSNSGEGNSSNRVSVAHMQPPRSGLTPLSDDAFKLSRWATAETLVQLDEEGNAQPMLATEWEQVNDTTWRFAIRDGVTFHDGTELTAERAAASLSFANEASPKPRILDGVDFTFTADGTDVVVETGEPDPLTPQRLSSPQLSILAQAAYSADTVNPVGHGTGPFELVNVDGTSSATLDKYPDYWGEPAQVDGIDAQFVPDGTARAAALRTGDAHVVEAIPVGALSSVDPDTIYEVPMPRTNTLYLNTESGPFADPAIRAAAEAAIDRAELVGNVYEGHADEAAGLLGPALSWAAPLRTTTAYTDEMEDRVEPASPEQVAGTPITLGTFTDRAELPEVAVRLEQQLEAAGFDVEQDVREYQYIEADALDGQFDAFILSRATVLDSGDPVAYFASDFSCSGSFNISQFCDPHVDSLIDKASRIAPGPERQAAIMEAEAAILSRTAAIPLLHERVIQGEAPNVSGVERDPRERILITNKTTLQN</sequence>
<evidence type="ECO:0000256" key="1">
    <source>
        <dbReference type="SAM" id="MobiDB-lite"/>
    </source>
</evidence>
<dbReference type="Gene3D" id="3.40.190.10">
    <property type="entry name" value="Periplasmic binding protein-like II"/>
    <property type="match status" value="1"/>
</dbReference>
<dbReference type="PANTHER" id="PTHR30290:SF65">
    <property type="entry name" value="MONOACYL PHOSPHATIDYLINOSITOL TETRAMANNOSIDE-BINDING PROTEIN LPQW-RELATED"/>
    <property type="match status" value="1"/>
</dbReference>
<dbReference type="PROSITE" id="PS51257">
    <property type="entry name" value="PROKAR_LIPOPROTEIN"/>
    <property type="match status" value="1"/>
</dbReference>
<proteinExistence type="predicted"/>
<feature type="compositionally biased region" description="Low complexity" evidence="1">
    <location>
        <begin position="23"/>
        <end position="37"/>
    </location>
</feature>
<dbReference type="PANTHER" id="PTHR30290">
    <property type="entry name" value="PERIPLASMIC BINDING COMPONENT OF ABC TRANSPORTER"/>
    <property type="match status" value="1"/>
</dbReference>
<gene>
    <name evidence="4" type="primary">dppA</name>
    <name evidence="4" type="ORF">NCTC11862_01826</name>
</gene>
<dbReference type="GO" id="GO:0042597">
    <property type="term" value="C:periplasmic space"/>
    <property type="evidence" value="ECO:0007669"/>
    <property type="project" value="UniProtKB-ARBA"/>
</dbReference>
<feature type="region of interest" description="Disordered" evidence="1">
    <location>
        <begin position="23"/>
        <end position="43"/>
    </location>
</feature>
<dbReference type="InterPro" id="IPR030678">
    <property type="entry name" value="Peptide/Ni-bd"/>
</dbReference>
<dbReference type="GO" id="GO:1904680">
    <property type="term" value="F:peptide transmembrane transporter activity"/>
    <property type="evidence" value="ECO:0007669"/>
    <property type="project" value="TreeGrafter"/>
</dbReference>
<reference evidence="4 5" key="1">
    <citation type="submission" date="2018-06" db="EMBL/GenBank/DDBJ databases">
        <authorList>
            <consortium name="Pathogen Informatics"/>
            <person name="Doyle S."/>
        </authorList>
    </citation>
    <scope>NUCLEOTIDE SEQUENCE [LARGE SCALE GENOMIC DNA]</scope>
    <source>
        <strain evidence="4 5">NCTC11862</strain>
    </source>
</reference>
<protein>
    <submittedName>
        <fullName evidence="4">MFS-type drug efflux transporter</fullName>
    </submittedName>
</protein>
<feature type="signal peptide" evidence="2">
    <location>
        <begin position="1"/>
        <end position="26"/>
    </location>
</feature>
<feature type="chain" id="PRO_5016597437" evidence="2">
    <location>
        <begin position="27"/>
        <end position="503"/>
    </location>
</feature>
<dbReference type="InterPro" id="IPR000914">
    <property type="entry name" value="SBP_5_dom"/>
</dbReference>
<keyword evidence="5" id="KW-1185">Reference proteome</keyword>
<dbReference type="AlphaFoldDB" id="A0A376CNL1"/>
<dbReference type="PIRSF" id="PIRSF002741">
    <property type="entry name" value="MppA"/>
    <property type="match status" value="1"/>
</dbReference>
<dbReference type="EMBL" id="UFXQ01000001">
    <property type="protein sequence ID" value="STC70020.1"/>
    <property type="molecule type" value="Genomic_DNA"/>
</dbReference>